<accession>B0VEV1</accession>
<dbReference type="Proteomes" id="UP000002019">
    <property type="component" value="Chromosome"/>
</dbReference>
<name>B0VEV1_CLOAI</name>
<dbReference type="InterPro" id="IPR045235">
    <property type="entry name" value="PuuE_HpPgdA-like"/>
</dbReference>
<proteinExistence type="predicted"/>
<feature type="domain" description="NodB homology" evidence="1">
    <location>
        <begin position="25"/>
        <end position="290"/>
    </location>
</feature>
<dbReference type="STRING" id="459349.CLOAM1841"/>
<dbReference type="GO" id="GO:0016810">
    <property type="term" value="F:hydrolase activity, acting on carbon-nitrogen (but not peptide) bonds"/>
    <property type="evidence" value="ECO:0007669"/>
    <property type="project" value="InterPro"/>
</dbReference>
<dbReference type="KEGG" id="caci:CLOAM1841"/>
<dbReference type="PANTHER" id="PTHR47561:SF1">
    <property type="entry name" value="POLYSACCHARIDE DEACETYLASE FAMILY PROTEIN (AFU_ORTHOLOGUE AFUA_6G05030)"/>
    <property type="match status" value="1"/>
</dbReference>
<dbReference type="EC" id="3.-.-.-" evidence="2"/>
<dbReference type="GO" id="GO:0005975">
    <property type="term" value="P:carbohydrate metabolic process"/>
    <property type="evidence" value="ECO:0007669"/>
    <property type="project" value="InterPro"/>
</dbReference>
<sequence>MREYPKSIFTIDVEDYFNVTEERGEPPVSEWDSLPSIVESGFLKLLDLLDTYQVKATCFFLGYVAKKYPHLVKEAQKRGHEIASHGMFHRIVYKMSKDEFTADLLQSKNILEDICSEQVTAFRSPSFSLTEASPWFFETLAETGFIADSSVFPVKRDYGGYKTTQKKPYWITTEKGDICEFPISVAPFCGKDICFFGGGYLRLFPKRVILYMHKKLAKQGIPTLFYIHPREMEPQHPRLKMNKMAYFKSYVNLNTVQPKLEAILSSSKFITCRQYIETCFPEKRMSSSFT</sequence>
<dbReference type="PROSITE" id="PS51677">
    <property type="entry name" value="NODB"/>
    <property type="match status" value="1"/>
</dbReference>
<dbReference type="EMBL" id="CU466930">
    <property type="protein sequence ID" value="CAO81670.1"/>
    <property type="molecule type" value="Genomic_DNA"/>
</dbReference>
<dbReference type="CDD" id="cd10941">
    <property type="entry name" value="CE4_PuuE_HpPgdA_like_2"/>
    <property type="match status" value="1"/>
</dbReference>
<keyword evidence="2" id="KW-0378">Hydrolase</keyword>
<protein>
    <submittedName>
        <fullName evidence="2">Polysaccharide deacetylase</fullName>
        <ecNumber evidence="2">3.-.-.-</ecNumber>
    </submittedName>
</protein>
<dbReference type="eggNOG" id="COG0726">
    <property type="taxonomic scope" value="Bacteria"/>
</dbReference>
<organism evidence="2 3">
    <name type="scientific">Cloacimonas acidaminovorans (strain Evry)</name>
    <dbReference type="NCBI Taxonomy" id="459349"/>
    <lineage>
        <taxon>Bacteria</taxon>
        <taxon>Pseudomonadati</taxon>
        <taxon>Candidatus Cloacimonadota</taxon>
        <taxon>Candidatus Cloacimonadia</taxon>
        <taxon>Candidatus Cloacimonadales</taxon>
        <taxon>Candidatus Cloacimonadaceae</taxon>
        <taxon>Candidatus Cloacimonas</taxon>
    </lineage>
</organism>
<dbReference type="Gene3D" id="3.20.20.370">
    <property type="entry name" value="Glycoside hydrolase/deacetylase"/>
    <property type="match status" value="1"/>
</dbReference>
<evidence type="ECO:0000313" key="2">
    <source>
        <dbReference type="EMBL" id="CAO81670.1"/>
    </source>
</evidence>
<gene>
    <name evidence="2" type="ordered locus">CLOAM1841</name>
</gene>
<keyword evidence="3" id="KW-1185">Reference proteome</keyword>
<dbReference type="Pfam" id="PF11959">
    <property type="entry name" value="DUF3473"/>
    <property type="match status" value="1"/>
</dbReference>
<dbReference type="AlphaFoldDB" id="B0VEV1"/>
<dbReference type="SUPFAM" id="SSF88713">
    <property type="entry name" value="Glycoside hydrolase/deacetylase"/>
    <property type="match status" value="1"/>
</dbReference>
<dbReference type="InterPro" id="IPR011330">
    <property type="entry name" value="Glyco_hydro/deAcase_b/a-brl"/>
</dbReference>
<dbReference type="Pfam" id="PF01522">
    <property type="entry name" value="Polysacc_deac_1"/>
    <property type="match status" value="1"/>
</dbReference>
<dbReference type="InterPro" id="IPR002509">
    <property type="entry name" value="NODB_dom"/>
</dbReference>
<dbReference type="HOGENOM" id="CLU_066872_0_0_0"/>
<evidence type="ECO:0000313" key="3">
    <source>
        <dbReference type="Proteomes" id="UP000002019"/>
    </source>
</evidence>
<dbReference type="PANTHER" id="PTHR47561">
    <property type="entry name" value="POLYSACCHARIDE DEACETYLASE FAMILY PROTEIN (AFU_ORTHOLOGUE AFUA_6G05030)"/>
    <property type="match status" value="1"/>
</dbReference>
<evidence type="ECO:0000259" key="1">
    <source>
        <dbReference type="PROSITE" id="PS51677"/>
    </source>
</evidence>
<dbReference type="OrthoDB" id="9784220at2"/>
<dbReference type="RefSeq" id="WP_015425528.1">
    <property type="nucleotide sequence ID" value="NC_020449.1"/>
</dbReference>
<reference evidence="2 3" key="1">
    <citation type="journal article" date="2008" name="J. Bacteriol.">
        <title>'Candidatus Cloacamonas acidaminovorans': genome sequence reconstruction provides a first glimpse of a new bacterial division.</title>
        <authorList>
            <person name="Pelletier E."/>
            <person name="Kreimeyer A."/>
            <person name="Bocs S."/>
            <person name="Rouy Z."/>
            <person name="Gyapay G."/>
            <person name="Chouari R."/>
            <person name="Riviere D."/>
            <person name="Ganesan A."/>
            <person name="Daegelen P."/>
            <person name="Sghir A."/>
            <person name="Cohen G.N."/>
            <person name="Medigue C."/>
            <person name="Weissenbach J."/>
            <person name="Le Paslier D."/>
        </authorList>
    </citation>
    <scope>NUCLEOTIDE SEQUENCE [LARGE SCALE GENOMIC DNA]</scope>
    <source>
        <strain evidence="3">Evry</strain>
    </source>
</reference>
<dbReference type="InterPro" id="IPR022560">
    <property type="entry name" value="DUF3473"/>
</dbReference>